<evidence type="ECO:0000313" key="6">
    <source>
        <dbReference type="Proteomes" id="UP000597444"/>
    </source>
</evidence>
<dbReference type="RefSeq" id="WP_220210872.1">
    <property type="nucleotide sequence ID" value="NZ_BNJK01000002.1"/>
</dbReference>
<gene>
    <name evidence="5" type="ORF">KSF_103920</name>
</gene>
<feature type="domain" description="DDE" evidence="4">
    <location>
        <begin position="110"/>
        <end position="239"/>
    </location>
</feature>
<dbReference type="InterPro" id="IPR052183">
    <property type="entry name" value="IS_Transposase"/>
</dbReference>
<name>A0A8J3N6M4_9CHLR</name>
<dbReference type="InterPro" id="IPR047930">
    <property type="entry name" value="Transpos_IS6"/>
</dbReference>
<keyword evidence="3" id="KW-0233">DNA recombination</keyword>
<dbReference type="GO" id="GO:0003677">
    <property type="term" value="F:DNA binding"/>
    <property type="evidence" value="ECO:0007669"/>
    <property type="project" value="UniProtKB-KW"/>
</dbReference>
<accession>A0A8J3N6M4</accession>
<evidence type="ECO:0000256" key="3">
    <source>
        <dbReference type="ARBA" id="ARBA00023172"/>
    </source>
</evidence>
<evidence type="ECO:0000259" key="4">
    <source>
        <dbReference type="Pfam" id="PF13610"/>
    </source>
</evidence>
<comment type="caution">
    <text evidence="5">The sequence shown here is derived from an EMBL/GenBank/DDBJ whole genome shotgun (WGS) entry which is preliminary data.</text>
</comment>
<reference evidence="5" key="1">
    <citation type="submission" date="2020-10" db="EMBL/GenBank/DDBJ databases">
        <title>Taxonomic study of unclassified bacteria belonging to the class Ktedonobacteria.</title>
        <authorList>
            <person name="Yabe S."/>
            <person name="Wang C.M."/>
            <person name="Zheng Y."/>
            <person name="Sakai Y."/>
            <person name="Cavaletti L."/>
            <person name="Monciardini P."/>
            <person name="Donadio S."/>
        </authorList>
    </citation>
    <scope>NUCLEOTIDE SEQUENCE</scope>
    <source>
        <strain evidence="5">ID150040</strain>
    </source>
</reference>
<proteinExistence type="predicted"/>
<dbReference type="InterPro" id="IPR032874">
    <property type="entry name" value="DDE_dom"/>
</dbReference>
<keyword evidence="1" id="KW-0815">Transposition</keyword>
<dbReference type="SUPFAM" id="SSF53098">
    <property type="entry name" value="Ribonuclease H-like"/>
    <property type="match status" value="1"/>
</dbReference>
<dbReference type="GO" id="GO:0032196">
    <property type="term" value="P:transposition"/>
    <property type="evidence" value="ECO:0007669"/>
    <property type="project" value="UniProtKB-KW"/>
</dbReference>
<keyword evidence="6" id="KW-1185">Reference proteome</keyword>
<dbReference type="EMBL" id="BNJK01000002">
    <property type="protein sequence ID" value="GHP00345.1"/>
    <property type="molecule type" value="Genomic_DNA"/>
</dbReference>
<evidence type="ECO:0000256" key="2">
    <source>
        <dbReference type="ARBA" id="ARBA00023125"/>
    </source>
</evidence>
<dbReference type="Pfam" id="PF13610">
    <property type="entry name" value="DDE_Tnp_IS240"/>
    <property type="match status" value="1"/>
</dbReference>
<keyword evidence="2" id="KW-0238">DNA-binding</keyword>
<protein>
    <recommendedName>
        <fullName evidence="4">DDE domain-containing protein</fullName>
    </recommendedName>
</protein>
<dbReference type="PANTHER" id="PTHR35528:SF3">
    <property type="entry name" value="BLL1675 PROTEIN"/>
    <property type="match status" value="1"/>
</dbReference>
<dbReference type="InterPro" id="IPR012337">
    <property type="entry name" value="RNaseH-like_sf"/>
</dbReference>
<organism evidence="5 6">
    <name type="scientific">Reticulibacter mediterranei</name>
    <dbReference type="NCBI Taxonomy" id="2778369"/>
    <lineage>
        <taxon>Bacteria</taxon>
        <taxon>Bacillati</taxon>
        <taxon>Chloroflexota</taxon>
        <taxon>Ktedonobacteria</taxon>
        <taxon>Ktedonobacterales</taxon>
        <taxon>Reticulibacteraceae</taxon>
        <taxon>Reticulibacter</taxon>
    </lineage>
</organism>
<dbReference type="Proteomes" id="UP000597444">
    <property type="component" value="Unassembled WGS sequence"/>
</dbReference>
<dbReference type="PANTHER" id="PTHR35528">
    <property type="entry name" value="BLL1675 PROTEIN"/>
    <property type="match status" value="1"/>
</dbReference>
<evidence type="ECO:0000313" key="5">
    <source>
        <dbReference type="EMBL" id="GHP00345.1"/>
    </source>
</evidence>
<dbReference type="AlphaFoldDB" id="A0A8J3N6M4"/>
<dbReference type="GO" id="GO:0006310">
    <property type="term" value="P:DNA recombination"/>
    <property type="evidence" value="ECO:0007669"/>
    <property type="project" value="UniProtKB-KW"/>
</dbReference>
<sequence length="272" mass="31921">MNCPYCLSSATKEQQKKTTLGYRTFRCSVCRRAFNERTGTPFNFLEYPTEIVLLVVLWRLRYKLSLRDIAEMFLERGFVFTHEAVRDWEARFVPLMAEQLRAGRHGQAGLSWYVDETYVKVHGKWCYLYRAIDADGNFVDCMLSQKRDMDAAQRFFQQALKMVGHAPEQVTTDGHGSYPRAIRETLGSMIVHRCNPYLNNRLEQDHRGIKQRYYPMRGFGSFTSASRFCCAFDEVRQFFRFRTMTNQSVPLAQQRALFCRRLDSLKALTMRA</sequence>
<evidence type="ECO:0000256" key="1">
    <source>
        <dbReference type="ARBA" id="ARBA00022578"/>
    </source>
</evidence>
<dbReference type="NCBIfam" id="NF033587">
    <property type="entry name" value="transpos_IS6"/>
    <property type="match status" value="1"/>
</dbReference>